<dbReference type="GeneID" id="49383920"/>
<protein>
    <submittedName>
        <fullName evidence="1">Uncharacterized protein</fullName>
    </submittedName>
</protein>
<sequence length="113" mass="11031">MGLCLSAAALLAAVGGLTGLNPAHPVRPCVEALAGQGGGGYRTPDADITVSRTLVPLSVRCDFSGGTRVELVPAWVNPLLALSLVGAAGCVAGFVRAASAAPRGAPGGGHPAY</sequence>
<proteinExistence type="predicted"/>
<evidence type="ECO:0000313" key="1">
    <source>
        <dbReference type="EMBL" id="ATZ24720.1"/>
    </source>
</evidence>
<dbReference type="KEGG" id="slx:SLAV_14330"/>
<name>A0A2K8PF31_STRLA</name>
<evidence type="ECO:0000313" key="2">
    <source>
        <dbReference type="Proteomes" id="UP000231791"/>
    </source>
</evidence>
<dbReference type="RefSeq" id="WP_030226217.1">
    <property type="nucleotide sequence ID" value="NZ_CP024985.1"/>
</dbReference>
<dbReference type="Proteomes" id="UP000231791">
    <property type="component" value="Chromosome"/>
</dbReference>
<dbReference type="AlphaFoldDB" id="A0A2K8PF31"/>
<keyword evidence="2" id="KW-1185">Reference proteome</keyword>
<dbReference type="EMBL" id="CP024985">
    <property type="protein sequence ID" value="ATZ24720.1"/>
    <property type="molecule type" value="Genomic_DNA"/>
</dbReference>
<organism evidence="1 2">
    <name type="scientific">Streptomyces lavendulae subsp. lavendulae</name>
    <dbReference type="NCBI Taxonomy" id="58340"/>
    <lineage>
        <taxon>Bacteria</taxon>
        <taxon>Bacillati</taxon>
        <taxon>Actinomycetota</taxon>
        <taxon>Actinomycetes</taxon>
        <taxon>Kitasatosporales</taxon>
        <taxon>Streptomycetaceae</taxon>
        <taxon>Streptomyces</taxon>
    </lineage>
</organism>
<dbReference type="OrthoDB" id="4281358at2"/>
<accession>A0A2K8PF31</accession>
<reference evidence="1 2" key="1">
    <citation type="submission" date="2017-11" db="EMBL/GenBank/DDBJ databases">
        <title>Complete genome sequence of Streptomyces lavendulae subsp. lavendulae CCM 3239 (formerly 'Streptomyces aureofaciens CCM 3239'), the producer of the angucycline-type antibiotic auricin.</title>
        <authorList>
            <person name="Busche T."/>
            <person name="Novakova R."/>
            <person name="Al'Dilaimi A."/>
            <person name="Homerova D."/>
            <person name="Feckova L."/>
            <person name="Rezuchova B."/>
            <person name="Mingyar E."/>
            <person name="Csolleiova D."/>
            <person name="Bekeova C."/>
            <person name="Winkler A."/>
            <person name="Sevcikova B."/>
            <person name="Kalinowski J."/>
            <person name="Kormanec J."/>
            <person name="Ruckert C."/>
        </authorList>
    </citation>
    <scope>NUCLEOTIDE SEQUENCE [LARGE SCALE GENOMIC DNA]</scope>
    <source>
        <strain evidence="1 2">CCM 3239</strain>
    </source>
</reference>
<gene>
    <name evidence="1" type="ORF">SLAV_14330</name>
</gene>